<reference evidence="8 9" key="1">
    <citation type="submission" date="2021-02" db="EMBL/GenBank/DDBJ databases">
        <title>Streptomyces spirodelae sp. nov., isolated from duckweed.</title>
        <authorList>
            <person name="Saimee Y."/>
            <person name="Duangmal K."/>
        </authorList>
    </citation>
    <scope>NUCLEOTIDE SEQUENCE [LARGE SCALE GENOMIC DNA]</scope>
    <source>
        <strain evidence="8 9">DW4-2</strain>
    </source>
</reference>
<dbReference type="Gene3D" id="1.10.10.10">
    <property type="entry name" value="Winged helix-like DNA-binding domain superfamily/Winged helix DNA-binding domain"/>
    <property type="match status" value="1"/>
</dbReference>
<gene>
    <name evidence="8" type="ORF">JW592_06515</name>
</gene>
<dbReference type="Proteomes" id="UP001518976">
    <property type="component" value="Unassembled WGS sequence"/>
</dbReference>
<dbReference type="Pfam" id="PF00486">
    <property type="entry name" value="Trans_reg_C"/>
    <property type="match status" value="1"/>
</dbReference>
<dbReference type="PROSITE" id="PS51755">
    <property type="entry name" value="OMPR_PHOB"/>
    <property type="match status" value="1"/>
</dbReference>
<dbReference type="CDD" id="cd15831">
    <property type="entry name" value="BTAD"/>
    <property type="match status" value="1"/>
</dbReference>
<dbReference type="Pfam" id="PF03704">
    <property type="entry name" value="BTAD"/>
    <property type="match status" value="1"/>
</dbReference>
<dbReference type="SUPFAM" id="SSF48452">
    <property type="entry name" value="TPR-like"/>
    <property type="match status" value="1"/>
</dbReference>
<proteinExistence type="inferred from homology"/>
<evidence type="ECO:0000256" key="3">
    <source>
        <dbReference type="ARBA" id="ARBA00023015"/>
    </source>
</evidence>
<dbReference type="SMART" id="SM01043">
    <property type="entry name" value="BTAD"/>
    <property type="match status" value="1"/>
</dbReference>
<organism evidence="8 9">
    <name type="scientific">Streptomyces spirodelae</name>
    <dbReference type="NCBI Taxonomy" id="2812904"/>
    <lineage>
        <taxon>Bacteria</taxon>
        <taxon>Bacillati</taxon>
        <taxon>Actinomycetota</taxon>
        <taxon>Actinomycetes</taxon>
        <taxon>Kitasatosporales</taxon>
        <taxon>Streptomycetaceae</taxon>
        <taxon>Streptomyces</taxon>
    </lineage>
</organism>
<dbReference type="InterPro" id="IPR005158">
    <property type="entry name" value="BTAD"/>
</dbReference>
<sequence>MEILVKVLGPIEVTDAEGRSVPVGSRRRRELLGRLVAADGRAVPLPVLVDDLWDDPPQAAAGTVRTFVGELRRALEPDRPPRAPSLTIETVGTAYALRIPRASVDVHRFEDTLRAVREAPSGRAAGALSEALSWWRGEPYADLDASPWLTPERARLTELHRQAVELRARAMLDLGRGAPLVPELEVFATAHPWRERAWVLLAHALYQAGRQVDALASLRKARAGLLERFGLESADSLDHLERDILRHAPHLTPAPRDEDRQRLLTRTEATGTYTRLRSMSTVAGTAAVTGGTNLVLAQEQRAAAVAEAERTEDAALTARVITAYDVPTIWTRADDPERSAALVATARRTLHRLGPGAPPALRSRLLSTIALEHRGTRDRWAVEAAAEAEQLARDLHDPNALVLALNARFVQSFQHPGRTGERDLIAGEVIELSARHDLPMFEILGRLIKIQVCAARGDTGTAERHAVAAERLATVHESPLVHVLTAAFRAMRLAEQSSDPAEVAHAYRSVADGLAGAGMPGVEAGIFPLALLSLRMRHGRAAPTDPALDWGPNRPWVQPLLHLARGNPEAARESAAGLPEPPADHLNDALWAVNAHTANLLRDASLAARARDALSPLRGEVAGGTSGMLTFGPVDDILATLDQHLVR</sequence>
<comment type="similarity">
    <text evidence="1">Belongs to the AfsR/DnrI/RedD regulatory family.</text>
</comment>
<comment type="caution">
    <text evidence="8">The sequence shown here is derived from an EMBL/GenBank/DDBJ whole genome shotgun (WGS) entry which is preliminary data.</text>
</comment>
<evidence type="ECO:0000256" key="6">
    <source>
        <dbReference type="PROSITE-ProRule" id="PRU01091"/>
    </source>
</evidence>
<dbReference type="SUPFAM" id="SSF46894">
    <property type="entry name" value="C-terminal effector domain of the bipartite response regulators"/>
    <property type="match status" value="1"/>
</dbReference>
<keyword evidence="9" id="KW-1185">Reference proteome</keyword>
<dbReference type="Gene3D" id="1.25.40.10">
    <property type="entry name" value="Tetratricopeptide repeat domain"/>
    <property type="match status" value="1"/>
</dbReference>
<feature type="domain" description="OmpR/PhoB-type" evidence="7">
    <location>
        <begin position="1"/>
        <end position="99"/>
    </location>
</feature>
<evidence type="ECO:0000256" key="1">
    <source>
        <dbReference type="ARBA" id="ARBA00005820"/>
    </source>
</evidence>
<dbReference type="SMART" id="SM00862">
    <property type="entry name" value="Trans_reg_C"/>
    <property type="match status" value="1"/>
</dbReference>
<accession>A0ABS3WQ27</accession>
<name>A0ABS3WQ27_9ACTN</name>
<dbReference type="PANTHER" id="PTHR35807">
    <property type="entry name" value="TRANSCRIPTIONAL REGULATOR REDD-RELATED"/>
    <property type="match status" value="1"/>
</dbReference>
<evidence type="ECO:0000313" key="8">
    <source>
        <dbReference type="EMBL" id="MBO8185124.1"/>
    </source>
</evidence>
<evidence type="ECO:0000256" key="4">
    <source>
        <dbReference type="ARBA" id="ARBA00023125"/>
    </source>
</evidence>
<dbReference type="EMBL" id="JAFFZN010000004">
    <property type="protein sequence ID" value="MBO8185124.1"/>
    <property type="molecule type" value="Genomic_DNA"/>
</dbReference>
<evidence type="ECO:0000256" key="2">
    <source>
        <dbReference type="ARBA" id="ARBA00023012"/>
    </source>
</evidence>
<keyword evidence="4 6" id="KW-0238">DNA-binding</keyword>
<dbReference type="InterPro" id="IPR016032">
    <property type="entry name" value="Sig_transdc_resp-reg_C-effctor"/>
</dbReference>
<protein>
    <submittedName>
        <fullName evidence="8">AfsR/SARP family transcriptional regulator</fullName>
    </submittedName>
</protein>
<keyword evidence="3" id="KW-0805">Transcription regulation</keyword>
<dbReference type="RefSeq" id="WP_209263942.1">
    <property type="nucleotide sequence ID" value="NZ_JAFFZN010000004.1"/>
</dbReference>
<feature type="DNA-binding region" description="OmpR/PhoB-type" evidence="6">
    <location>
        <begin position="1"/>
        <end position="99"/>
    </location>
</feature>
<evidence type="ECO:0000313" key="9">
    <source>
        <dbReference type="Proteomes" id="UP001518976"/>
    </source>
</evidence>
<evidence type="ECO:0000259" key="7">
    <source>
        <dbReference type="PROSITE" id="PS51755"/>
    </source>
</evidence>
<dbReference type="InterPro" id="IPR001867">
    <property type="entry name" value="OmpR/PhoB-type_DNA-bd"/>
</dbReference>
<dbReference type="PANTHER" id="PTHR35807:SF1">
    <property type="entry name" value="TRANSCRIPTIONAL REGULATOR REDD"/>
    <property type="match status" value="1"/>
</dbReference>
<evidence type="ECO:0000256" key="5">
    <source>
        <dbReference type="ARBA" id="ARBA00023163"/>
    </source>
</evidence>
<dbReference type="InterPro" id="IPR011990">
    <property type="entry name" value="TPR-like_helical_dom_sf"/>
</dbReference>
<keyword evidence="2" id="KW-0902">Two-component regulatory system</keyword>
<keyword evidence="5" id="KW-0804">Transcription</keyword>
<dbReference type="InterPro" id="IPR051677">
    <property type="entry name" value="AfsR-DnrI-RedD_regulator"/>
</dbReference>
<dbReference type="InterPro" id="IPR036388">
    <property type="entry name" value="WH-like_DNA-bd_sf"/>
</dbReference>